<dbReference type="Proteomes" id="UP000823921">
    <property type="component" value="Unassembled WGS sequence"/>
</dbReference>
<evidence type="ECO:0000313" key="2">
    <source>
        <dbReference type="Proteomes" id="UP000823921"/>
    </source>
</evidence>
<protein>
    <submittedName>
        <fullName evidence="1">DUF4358 domain-containing protein</fullName>
    </submittedName>
</protein>
<evidence type="ECO:0000313" key="1">
    <source>
        <dbReference type="EMBL" id="HJB80846.1"/>
    </source>
</evidence>
<dbReference type="PROSITE" id="PS51257">
    <property type="entry name" value="PROKAR_LIPOPROTEIN"/>
    <property type="match status" value="1"/>
</dbReference>
<comment type="caution">
    <text evidence="1">The sequence shown here is derived from an EMBL/GenBank/DDBJ whole genome shotgun (WGS) entry which is preliminary data.</text>
</comment>
<proteinExistence type="predicted"/>
<sequence length="170" mass="18494">MRKQLMIPLALLMLVTAGCGDKQEEKQDLTAEERTGLYQSAIENARDQEMNESVPVITSGEEALASAVFGLIGVTEEDMDAYAVAVSPVNVKAYGIAAILPAEGREAVVVDGLQAFIDRQKSNFQTYLVDQYAIAEKARLENLEDGTVLMVMCEDSDQVFEQIKTAIEAG</sequence>
<organism evidence="1 2">
    <name type="scientific">Candidatus Flavonifractor intestinigallinarum</name>
    <dbReference type="NCBI Taxonomy" id="2838586"/>
    <lineage>
        <taxon>Bacteria</taxon>
        <taxon>Bacillati</taxon>
        <taxon>Bacillota</taxon>
        <taxon>Clostridia</taxon>
        <taxon>Eubacteriales</taxon>
        <taxon>Oscillospiraceae</taxon>
        <taxon>Flavonifractor</taxon>
    </lineage>
</organism>
<reference evidence="1" key="1">
    <citation type="journal article" date="2021" name="PeerJ">
        <title>Extensive microbial diversity within the chicken gut microbiome revealed by metagenomics and culture.</title>
        <authorList>
            <person name="Gilroy R."/>
            <person name="Ravi A."/>
            <person name="Getino M."/>
            <person name="Pursley I."/>
            <person name="Horton D.L."/>
            <person name="Alikhan N.F."/>
            <person name="Baker D."/>
            <person name="Gharbi K."/>
            <person name="Hall N."/>
            <person name="Watson M."/>
            <person name="Adriaenssens E.M."/>
            <person name="Foster-Nyarko E."/>
            <person name="Jarju S."/>
            <person name="Secka A."/>
            <person name="Antonio M."/>
            <person name="Oren A."/>
            <person name="Chaudhuri R.R."/>
            <person name="La Ragione R."/>
            <person name="Hildebrand F."/>
            <person name="Pallen M.J."/>
        </authorList>
    </citation>
    <scope>NUCLEOTIDE SEQUENCE</scope>
    <source>
        <strain evidence="1">CHK192-8294</strain>
    </source>
</reference>
<reference evidence="1" key="2">
    <citation type="submission" date="2021-04" db="EMBL/GenBank/DDBJ databases">
        <authorList>
            <person name="Gilroy R."/>
        </authorList>
    </citation>
    <scope>NUCLEOTIDE SEQUENCE</scope>
    <source>
        <strain evidence="1">CHK192-8294</strain>
    </source>
</reference>
<dbReference type="InterPro" id="IPR025648">
    <property type="entry name" value="DUF4358"/>
</dbReference>
<gene>
    <name evidence="1" type="ORF">H9712_07660</name>
</gene>
<accession>A0A9D2MLY8</accession>
<name>A0A9D2MLY8_9FIRM</name>
<dbReference type="AlphaFoldDB" id="A0A9D2MLY8"/>
<dbReference type="EMBL" id="DWXO01000075">
    <property type="protein sequence ID" value="HJB80846.1"/>
    <property type="molecule type" value="Genomic_DNA"/>
</dbReference>
<dbReference type="Pfam" id="PF14270">
    <property type="entry name" value="DUF4358"/>
    <property type="match status" value="1"/>
</dbReference>